<dbReference type="EMBL" id="BARS01020198">
    <property type="protein sequence ID" value="GAG04502.1"/>
    <property type="molecule type" value="Genomic_DNA"/>
</dbReference>
<evidence type="ECO:0000259" key="1">
    <source>
        <dbReference type="PROSITE" id="PS51742"/>
    </source>
</evidence>
<gene>
    <name evidence="2" type="ORF">S01H1_32606</name>
</gene>
<organism evidence="2">
    <name type="scientific">marine sediment metagenome</name>
    <dbReference type="NCBI Taxonomy" id="412755"/>
    <lineage>
        <taxon>unclassified sequences</taxon>
        <taxon>metagenomes</taxon>
        <taxon>ecological metagenomes</taxon>
    </lineage>
</organism>
<dbReference type="PANTHER" id="PTHR34988:SF1">
    <property type="entry name" value="DNA-BINDING PROTEIN"/>
    <property type="match status" value="1"/>
</dbReference>
<dbReference type="AlphaFoldDB" id="X0UZC2"/>
<dbReference type="SUPFAM" id="SSF117856">
    <property type="entry name" value="AF0104/ALDC/Ptd012-like"/>
    <property type="match status" value="1"/>
</dbReference>
<protein>
    <recommendedName>
        <fullName evidence="1">PPC domain-containing protein</fullName>
    </recommendedName>
</protein>
<name>X0UZC2_9ZZZZ</name>
<reference evidence="2" key="1">
    <citation type="journal article" date="2014" name="Front. Microbiol.">
        <title>High frequency of phylogenetically diverse reductive dehalogenase-homologous genes in deep subseafloor sedimentary metagenomes.</title>
        <authorList>
            <person name="Kawai M."/>
            <person name="Futagami T."/>
            <person name="Toyoda A."/>
            <person name="Takaki Y."/>
            <person name="Nishi S."/>
            <person name="Hori S."/>
            <person name="Arai W."/>
            <person name="Tsubouchi T."/>
            <person name="Morono Y."/>
            <person name="Uchiyama I."/>
            <person name="Ito T."/>
            <person name="Fujiyama A."/>
            <person name="Inagaki F."/>
            <person name="Takami H."/>
        </authorList>
    </citation>
    <scope>NUCLEOTIDE SEQUENCE</scope>
    <source>
        <strain evidence="2">Expedition CK06-06</strain>
    </source>
</reference>
<dbReference type="Pfam" id="PF03479">
    <property type="entry name" value="PCC"/>
    <property type="match status" value="1"/>
</dbReference>
<accession>X0UZC2</accession>
<proteinExistence type="predicted"/>
<dbReference type="InterPro" id="IPR005175">
    <property type="entry name" value="PPC_dom"/>
</dbReference>
<dbReference type="Gene3D" id="3.30.1330.80">
    <property type="entry name" value="Hypothetical protein, similar to alpha- acetolactate decarboxylase, domain 2"/>
    <property type="match status" value="1"/>
</dbReference>
<dbReference type="PROSITE" id="PS51742">
    <property type="entry name" value="PPC"/>
    <property type="match status" value="1"/>
</dbReference>
<dbReference type="PANTHER" id="PTHR34988">
    <property type="entry name" value="PROTEIN, PUTATIVE-RELATED"/>
    <property type="match status" value="1"/>
</dbReference>
<sequence length="140" mass="15429">MIKANHEQQLAIRLEDGEELIPSLLALGIDSGIILNGVGMLRELELGYWNGKSYDIRRIDEPVELLSLQGNFARKGEECVLHCHSTVAKQSGVTLGGHVIRAIVNNTAEIFIHKLSGIALIRKMERTGLAGLYPQMSRTP</sequence>
<evidence type="ECO:0000313" key="2">
    <source>
        <dbReference type="EMBL" id="GAG04502.1"/>
    </source>
</evidence>
<comment type="caution">
    <text evidence="2">The sequence shown here is derived from an EMBL/GenBank/DDBJ whole genome shotgun (WGS) entry which is preliminary data.</text>
</comment>
<dbReference type="CDD" id="cd11378">
    <property type="entry name" value="DUF296"/>
    <property type="match status" value="1"/>
</dbReference>
<feature type="domain" description="PPC" evidence="1">
    <location>
        <begin position="4"/>
        <end position="135"/>
    </location>
</feature>